<evidence type="ECO:0000256" key="9">
    <source>
        <dbReference type="SAM" id="MobiDB-lite"/>
    </source>
</evidence>
<evidence type="ECO:0000256" key="7">
    <source>
        <dbReference type="ARBA" id="ARBA00023306"/>
    </source>
</evidence>
<name>A0A6A6GX04_VIRVR</name>
<dbReference type="GO" id="GO:0051301">
    <property type="term" value="P:cell division"/>
    <property type="evidence" value="ECO:0007669"/>
    <property type="project" value="UniProtKB-KW"/>
</dbReference>
<dbReference type="SUPFAM" id="SSF75553">
    <property type="entry name" value="Smc hinge domain"/>
    <property type="match status" value="1"/>
</dbReference>
<dbReference type="Pfam" id="PF06470">
    <property type="entry name" value="SMC_hinge"/>
    <property type="match status" value="1"/>
</dbReference>
<dbReference type="OrthoDB" id="431497at2759"/>
<proteinExistence type="inferred from homology"/>
<dbReference type="AlphaFoldDB" id="A0A6A6GX04"/>
<feature type="region of interest" description="Disordered" evidence="9">
    <location>
        <begin position="805"/>
        <end position="826"/>
    </location>
</feature>
<dbReference type="CDD" id="cd03272">
    <property type="entry name" value="ABC_SMC3_euk"/>
    <property type="match status" value="1"/>
</dbReference>
<organism evidence="11 12">
    <name type="scientific">Viridothelium virens</name>
    <name type="common">Speckled blister lichen</name>
    <name type="synonym">Trypethelium virens</name>
    <dbReference type="NCBI Taxonomy" id="1048519"/>
    <lineage>
        <taxon>Eukaryota</taxon>
        <taxon>Fungi</taxon>
        <taxon>Dikarya</taxon>
        <taxon>Ascomycota</taxon>
        <taxon>Pezizomycotina</taxon>
        <taxon>Dothideomycetes</taxon>
        <taxon>Dothideomycetes incertae sedis</taxon>
        <taxon>Trypetheliales</taxon>
        <taxon>Trypetheliaceae</taxon>
        <taxon>Viridothelium</taxon>
    </lineage>
</organism>
<evidence type="ECO:0000256" key="5">
    <source>
        <dbReference type="ARBA" id="ARBA00023054"/>
    </source>
</evidence>
<dbReference type="InterPro" id="IPR041741">
    <property type="entry name" value="SMC3_ABC_euk"/>
</dbReference>
<feature type="compositionally biased region" description="Polar residues" evidence="9">
    <location>
        <begin position="730"/>
        <end position="743"/>
    </location>
</feature>
<comment type="similarity">
    <text evidence="2">Belongs to the SMC family. SMC3 subfamily.</text>
</comment>
<feature type="region of interest" description="Disordered" evidence="9">
    <location>
        <begin position="729"/>
        <end position="751"/>
    </location>
</feature>
<keyword evidence="4" id="KW-0498">Mitosis</keyword>
<accession>A0A6A6GX04</accession>
<feature type="coiled-coil region" evidence="8">
    <location>
        <begin position="444"/>
        <end position="478"/>
    </location>
</feature>
<feature type="coiled-coil region" evidence="8">
    <location>
        <begin position="249"/>
        <end position="311"/>
    </location>
</feature>
<evidence type="ECO:0000256" key="2">
    <source>
        <dbReference type="ARBA" id="ARBA00005917"/>
    </source>
</evidence>
<dbReference type="GO" id="GO:0005694">
    <property type="term" value="C:chromosome"/>
    <property type="evidence" value="ECO:0007669"/>
    <property type="project" value="InterPro"/>
</dbReference>
<dbReference type="GO" id="GO:0005524">
    <property type="term" value="F:ATP binding"/>
    <property type="evidence" value="ECO:0007669"/>
    <property type="project" value="InterPro"/>
</dbReference>
<dbReference type="Proteomes" id="UP000800092">
    <property type="component" value="Unassembled WGS sequence"/>
</dbReference>
<comment type="subcellular location">
    <subcellularLocation>
        <location evidence="1">Nucleus</location>
    </subcellularLocation>
</comment>
<dbReference type="GO" id="GO:0051276">
    <property type="term" value="P:chromosome organization"/>
    <property type="evidence" value="ECO:0007669"/>
    <property type="project" value="InterPro"/>
</dbReference>
<dbReference type="PIRSF" id="PIRSF005719">
    <property type="entry name" value="SMC"/>
    <property type="match status" value="1"/>
</dbReference>
<reference evidence="11" key="1">
    <citation type="journal article" date="2020" name="Stud. Mycol.">
        <title>101 Dothideomycetes genomes: a test case for predicting lifestyles and emergence of pathogens.</title>
        <authorList>
            <person name="Haridas S."/>
            <person name="Albert R."/>
            <person name="Binder M."/>
            <person name="Bloem J."/>
            <person name="Labutti K."/>
            <person name="Salamov A."/>
            <person name="Andreopoulos B."/>
            <person name="Baker S."/>
            <person name="Barry K."/>
            <person name="Bills G."/>
            <person name="Bluhm B."/>
            <person name="Cannon C."/>
            <person name="Castanera R."/>
            <person name="Culley D."/>
            <person name="Daum C."/>
            <person name="Ezra D."/>
            <person name="Gonzalez J."/>
            <person name="Henrissat B."/>
            <person name="Kuo A."/>
            <person name="Liang C."/>
            <person name="Lipzen A."/>
            <person name="Lutzoni F."/>
            <person name="Magnuson J."/>
            <person name="Mondo S."/>
            <person name="Nolan M."/>
            <person name="Ohm R."/>
            <person name="Pangilinan J."/>
            <person name="Park H.-J."/>
            <person name="Ramirez L."/>
            <person name="Alfaro M."/>
            <person name="Sun H."/>
            <person name="Tritt A."/>
            <person name="Yoshinaga Y."/>
            <person name="Zwiers L.-H."/>
            <person name="Turgeon B."/>
            <person name="Goodwin S."/>
            <person name="Spatafora J."/>
            <person name="Crous P."/>
            <person name="Grigoriev I."/>
        </authorList>
    </citation>
    <scope>NUCLEOTIDE SEQUENCE</scope>
    <source>
        <strain evidence="11">Tuck. ex Michener</strain>
    </source>
</reference>
<feature type="region of interest" description="Disordered" evidence="9">
    <location>
        <begin position="360"/>
        <end position="379"/>
    </location>
</feature>
<dbReference type="InterPro" id="IPR027417">
    <property type="entry name" value="P-loop_NTPase"/>
</dbReference>
<dbReference type="Pfam" id="PF02463">
    <property type="entry name" value="SMC_N"/>
    <property type="match status" value="1"/>
</dbReference>
<keyword evidence="12" id="KW-1185">Reference proteome</keyword>
<feature type="region of interest" description="Disordered" evidence="9">
    <location>
        <begin position="835"/>
        <end position="854"/>
    </location>
</feature>
<dbReference type="EMBL" id="ML991849">
    <property type="protein sequence ID" value="KAF2230010.1"/>
    <property type="molecule type" value="Genomic_DNA"/>
</dbReference>
<evidence type="ECO:0000256" key="4">
    <source>
        <dbReference type="ARBA" id="ARBA00022776"/>
    </source>
</evidence>
<dbReference type="GO" id="GO:0005634">
    <property type="term" value="C:nucleus"/>
    <property type="evidence" value="ECO:0007669"/>
    <property type="project" value="UniProtKB-SubCell"/>
</dbReference>
<dbReference type="SMART" id="SM00968">
    <property type="entry name" value="SMC_hinge"/>
    <property type="match status" value="1"/>
</dbReference>
<feature type="domain" description="SMC hinge" evidence="10">
    <location>
        <begin position="511"/>
        <end position="623"/>
    </location>
</feature>
<dbReference type="Gene3D" id="3.40.50.300">
    <property type="entry name" value="P-loop containing nucleotide triphosphate hydrolases"/>
    <property type="match status" value="2"/>
</dbReference>
<dbReference type="InterPro" id="IPR024704">
    <property type="entry name" value="SMC"/>
</dbReference>
<dbReference type="Gene3D" id="1.20.1060.20">
    <property type="match status" value="1"/>
</dbReference>
<evidence type="ECO:0000313" key="11">
    <source>
        <dbReference type="EMBL" id="KAF2230010.1"/>
    </source>
</evidence>
<dbReference type="Gene3D" id="3.30.70.1620">
    <property type="match status" value="1"/>
</dbReference>
<dbReference type="SUPFAM" id="SSF52540">
    <property type="entry name" value="P-loop containing nucleoside triphosphate hydrolases"/>
    <property type="match status" value="1"/>
</dbReference>
<dbReference type="GO" id="GO:0016887">
    <property type="term" value="F:ATP hydrolysis activity"/>
    <property type="evidence" value="ECO:0007669"/>
    <property type="project" value="InterPro"/>
</dbReference>
<dbReference type="InterPro" id="IPR003395">
    <property type="entry name" value="RecF/RecN/SMC_N"/>
</dbReference>
<sequence length="1166" mass="134083">MHIKQIIIQGFKSYKDQTVIEPFSPKHNVIVGRNGSGKSNFFAAIRFVLSDAYTQMGREERQALLHEGSGSAVMTAYVEVIFDNLDERFPTGVKKDEYSLNRKNATKADVMNLLESAGFSRSNPYYIVPQGRVTTLTNMKDQERLNLLKEVAGTQVYEARRTESLRIMEDSEHKREKTDESMDVISNRLAELEEEKEELRQYQDKDRERRCLEYSIHHQTQVRTTRELDQIEALRQNGAEDTEENSQRFIEGEQEMDALEKSIGEEKNELGFLKIDRQQFEEERRTRARNKAQLELEVKNLADGQSEANQRRGQIQHDLSTVQETINQREAELAQVLPDYNRARDEEASIKAHLDDAESSRRHLYDKQGRNAQFRSKKERDQWLGQKVDDINMTLAANKATAMQTTEETSELKSEISGLDKDASDLQARLDNHSVETQSADNGVQQAKDHYTQLDDHRKELLREEARLSQIVGNAKEQRDSAQRFLSTMMDANTRTGLATIREFKGQRGYEGLYGTLGELLEVNEKYKTPVEVTAGNSLFHYIVDNDETSSKLSEYLTKYARGRVTFVPLNRIRNKEVNLPQANDAVHLLKKMKYNEDLEAAFVAVFGKTIICPNLQIASQYARSHGVSAITYDGDQAEKKGKWNDEYDKNNSRLEDIRRQVQDLDQQITRALGELQKVKQKRDQISDSYGPLRQELQGKRAELQQKKDELERMQLRKESIDLEVRRQAQEQQAYETERSSPFQKALSDSEEQRLQTLSTTVQTLKRQYTELAGTRSQAEERKSGLEAELRVSLRPRMEQLKAQAMESGGGDSAPSGRLREAQRELQRTEKAFRSIEEKLRSNETATEQRNNRLAELEKAKAEKQRELEEIAKAIHSQERRLEKSLTRKAQLKEELAECSRSIRDLGVLPEEAFQKYENMSLERAMSRLPKVKSALKKYSHVNKKAFEQYNSFTKQRDLLIKRRKELADGQQSITDLIQVLDQRKDEAIERTFKQVSKEFATIFEKLVPAGKGRLIIQRKSDRAVRAQEEESEDEERRDGVENYQGVGISVSFNSKHDEQQRIQQLSGGQKSLCALALVFAIQACDPAPFYLFDEIDANLDAQYRTAVAQMLQESSESGQFICTTFRPEMVQVAEKCYGVSYSNKTSSIDVVSTDDALGFVEEQRQ</sequence>
<evidence type="ECO:0000313" key="12">
    <source>
        <dbReference type="Proteomes" id="UP000800092"/>
    </source>
</evidence>
<dbReference type="InterPro" id="IPR010935">
    <property type="entry name" value="SMC_hinge"/>
</dbReference>
<evidence type="ECO:0000256" key="1">
    <source>
        <dbReference type="ARBA" id="ARBA00004123"/>
    </source>
</evidence>
<evidence type="ECO:0000256" key="8">
    <source>
        <dbReference type="SAM" id="Coils"/>
    </source>
</evidence>
<keyword evidence="3" id="KW-0132">Cell division</keyword>
<dbReference type="Gene3D" id="1.10.287.1490">
    <property type="match status" value="1"/>
</dbReference>
<dbReference type="FunFam" id="3.40.50.300:FF:000424">
    <property type="entry name" value="Structural maintenance of chromosomes 3"/>
    <property type="match status" value="1"/>
</dbReference>
<dbReference type="FunFam" id="3.40.50.300:FF:000370">
    <property type="entry name" value="Structural maintenance of chromosomes 3"/>
    <property type="match status" value="1"/>
</dbReference>
<dbReference type="InterPro" id="IPR036277">
    <property type="entry name" value="SMC_hinge_sf"/>
</dbReference>
<evidence type="ECO:0000256" key="3">
    <source>
        <dbReference type="ARBA" id="ARBA00022618"/>
    </source>
</evidence>
<protein>
    <submittedName>
        <fullName evidence="11">Chromosome segregation protein SudA</fullName>
    </submittedName>
</protein>
<dbReference type="GO" id="GO:0007059">
    <property type="term" value="P:chromosome segregation"/>
    <property type="evidence" value="ECO:0007669"/>
    <property type="project" value="UniProtKB-ARBA"/>
</dbReference>
<evidence type="ECO:0000256" key="6">
    <source>
        <dbReference type="ARBA" id="ARBA00023242"/>
    </source>
</evidence>
<feature type="coiled-coil region" evidence="8">
    <location>
        <begin position="175"/>
        <end position="209"/>
    </location>
</feature>
<keyword evidence="5 8" id="KW-0175">Coiled coil</keyword>
<keyword evidence="6" id="KW-0539">Nucleus</keyword>
<keyword evidence="7" id="KW-0131">Cell cycle</keyword>
<dbReference type="PANTHER" id="PTHR43977">
    <property type="entry name" value="STRUCTURAL MAINTENANCE OF CHROMOSOMES PROTEIN 3"/>
    <property type="match status" value="1"/>
</dbReference>
<gene>
    <name evidence="11" type="ORF">EV356DRAFT_520230</name>
</gene>
<evidence type="ECO:0000259" key="10">
    <source>
        <dbReference type="SMART" id="SM00968"/>
    </source>
</evidence>
<feature type="compositionally biased region" description="Basic and acidic residues" evidence="9">
    <location>
        <begin position="360"/>
        <end position="369"/>
    </location>
</feature>